<dbReference type="Proteomes" id="UP000035642">
    <property type="component" value="Unassembled WGS sequence"/>
</dbReference>
<accession>A0A0K0D9S7</accession>
<dbReference type="WBParaSite" id="ACAC_0000691401-mRNA-1">
    <property type="protein sequence ID" value="ACAC_0000691401-mRNA-1"/>
    <property type="gene ID" value="ACAC_0000691401"/>
</dbReference>
<name>A0A0K0D9S7_ANGCA</name>
<sequence length="437" mass="47970">MRAPPSLDSLPSGAMTEKSHGSPPGPTNNDVIDPYSEDRRLAMHQLSPRTRPAVPREPREPIVIAQYAQRYPQPPGITGIPTLPSERQQSTYASRERAATVTSSPTTKHNVTLAAASTAETPSAVSKSSPATIAATETTLTTTTTITTTFVENIIGNKSNTTEPKLADAKVFNDITHERVIKSEETSPKGVQKVEKPVLNNAVDEKSQTDIQKHANGNDEKPLLSMPAIDSTTYLNISTTVPSTTPAIPHLRTTLTENKKSHHIHAVANMVPTSFVFTAPDFAQRDATRPLHSSKTLLNNVVRSKSPQSSYEKVSIRGRESRLHRLKMLNQRARIRPLAVMAVGGEHYGQKNHPKHLENEIDQLQKRIYLAKNKLAIVLKTTSPAPDKRVEDDTALALSWMFANMAKMMKEKSSGTVPGGPRQIRHVTDKAHCIPIF</sequence>
<reference evidence="3" key="2">
    <citation type="submission" date="2017-02" db="UniProtKB">
        <authorList>
            <consortium name="WormBaseParasite"/>
        </authorList>
    </citation>
    <scope>IDENTIFICATION</scope>
</reference>
<reference evidence="2" key="1">
    <citation type="submission" date="2012-09" db="EMBL/GenBank/DDBJ databases">
        <authorList>
            <person name="Martin A.A."/>
        </authorList>
    </citation>
    <scope>NUCLEOTIDE SEQUENCE</scope>
</reference>
<evidence type="ECO:0000313" key="3">
    <source>
        <dbReference type="WBParaSite" id="ACAC_0000691401-mRNA-1"/>
    </source>
</evidence>
<keyword evidence="2" id="KW-1185">Reference proteome</keyword>
<feature type="region of interest" description="Disordered" evidence="1">
    <location>
        <begin position="1"/>
        <end position="58"/>
    </location>
</feature>
<organism evidence="2 3">
    <name type="scientific">Angiostrongylus cantonensis</name>
    <name type="common">Rat lungworm</name>
    <dbReference type="NCBI Taxonomy" id="6313"/>
    <lineage>
        <taxon>Eukaryota</taxon>
        <taxon>Metazoa</taxon>
        <taxon>Ecdysozoa</taxon>
        <taxon>Nematoda</taxon>
        <taxon>Chromadorea</taxon>
        <taxon>Rhabditida</taxon>
        <taxon>Rhabditina</taxon>
        <taxon>Rhabditomorpha</taxon>
        <taxon>Strongyloidea</taxon>
        <taxon>Metastrongylidae</taxon>
        <taxon>Angiostrongylus</taxon>
    </lineage>
</organism>
<protein>
    <submittedName>
        <fullName evidence="3">BHLH domain-containing protein</fullName>
    </submittedName>
</protein>
<dbReference type="AlphaFoldDB" id="A0A0K0D9S7"/>
<evidence type="ECO:0000256" key="1">
    <source>
        <dbReference type="SAM" id="MobiDB-lite"/>
    </source>
</evidence>
<proteinExistence type="predicted"/>
<evidence type="ECO:0000313" key="2">
    <source>
        <dbReference type="Proteomes" id="UP000035642"/>
    </source>
</evidence>